<dbReference type="Gene3D" id="3.90.180.10">
    <property type="entry name" value="Medium-chain alcohol dehydrogenases, catalytic domain"/>
    <property type="match status" value="1"/>
</dbReference>
<proteinExistence type="predicted"/>
<dbReference type="PANTHER" id="PTHR44013:SF1">
    <property type="entry name" value="ZINC-TYPE ALCOHOL DEHYDROGENASE-LIKE PROTEIN C16A3.02C"/>
    <property type="match status" value="1"/>
</dbReference>
<dbReference type="Proteomes" id="UP001499987">
    <property type="component" value="Unassembled WGS sequence"/>
</dbReference>
<dbReference type="SMART" id="SM00829">
    <property type="entry name" value="PKS_ER"/>
    <property type="match status" value="1"/>
</dbReference>
<dbReference type="InterPro" id="IPR013154">
    <property type="entry name" value="ADH-like_N"/>
</dbReference>
<reference evidence="3" key="1">
    <citation type="journal article" date="2019" name="Int. J. Syst. Evol. Microbiol.">
        <title>The Global Catalogue of Microorganisms (GCM) 10K type strain sequencing project: providing services to taxonomists for standard genome sequencing and annotation.</title>
        <authorList>
            <consortium name="The Broad Institute Genomics Platform"/>
            <consortium name="The Broad Institute Genome Sequencing Center for Infectious Disease"/>
            <person name="Wu L."/>
            <person name="Ma J."/>
        </authorList>
    </citation>
    <scope>NUCLEOTIDE SEQUENCE [LARGE SCALE GENOMIC DNA]</scope>
    <source>
        <strain evidence="3">JCM 13002</strain>
    </source>
</reference>
<dbReference type="InterPro" id="IPR020843">
    <property type="entry name" value="ER"/>
</dbReference>
<dbReference type="InterPro" id="IPR011032">
    <property type="entry name" value="GroES-like_sf"/>
</dbReference>
<dbReference type="SUPFAM" id="SSF51735">
    <property type="entry name" value="NAD(P)-binding Rossmann-fold domains"/>
    <property type="match status" value="1"/>
</dbReference>
<evidence type="ECO:0000259" key="1">
    <source>
        <dbReference type="SMART" id="SM00829"/>
    </source>
</evidence>
<organism evidence="2 3">
    <name type="scientific">Kitasatospora arboriphila</name>
    <dbReference type="NCBI Taxonomy" id="258052"/>
    <lineage>
        <taxon>Bacteria</taxon>
        <taxon>Bacillati</taxon>
        <taxon>Actinomycetota</taxon>
        <taxon>Actinomycetes</taxon>
        <taxon>Kitasatosporales</taxon>
        <taxon>Streptomycetaceae</taxon>
        <taxon>Kitasatospora</taxon>
    </lineage>
</organism>
<evidence type="ECO:0000313" key="3">
    <source>
        <dbReference type="Proteomes" id="UP001499987"/>
    </source>
</evidence>
<dbReference type="EMBL" id="BAAALD010000135">
    <property type="protein sequence ID" value="GAA1122987.1"/>
    <property type="molecule type" value="Genomic_DNA"/>
</dbReference>
<dbReference type="SUPFAM" id="SSF50129">
    <property type="entry name" value="GroES-like"/>
    <property type="match status" value="1"/>
</dbReference>
<feature type="domain" description="Enoyl reductase (ER)" evidence="1">
    <location>
        <begin position="10"/>
        <end position="320"/>
    </location>
</feature>
<protein>
    <submittedName>
        <fullName evidence="2">NAD(P)-dependent alcohol dehydrogenase</fullName>
    </submittedName>
</protein>
<dbReference type="RefSeq" id="WP_344628042.1">
    <property type="nucleotide sequence ID" value="NZ_BAAALD010000135.1"/>
</dbReference>
<keyword evidence="3" id="KW-1185">Reference proteome</keyword>
<name>A0ABP4EUG2_9ACTN</name>
<dbReference type="Pfam" id="PF08240">
    <property type="entry name" value="ADH_N"/>
    <property type="match status" value="1"/>
</dbReference>
<dbReference type="Gene3D" id="3.40.50.720">
    <property type="entry name" value="NAD(P)-binding Rossmann-like Domain"/>
    <property type="match status" value="1"/>
</dbReference>
<dbReference type="InterPro" id="IPR052733">
    <property type="entry name" value="Chloroplast_QOR"/>
</dbReference>
<dbReference type="PROSITE" id="PS01162">
    <property type="entry name" value="QOR_ZETA_CRYSTAL"/>
    <property type="match status" value="1"/>
</dbReference>
<dbReference type="PANTHER" id="PTHR44013">
    <property type="entry name" value="ZINC-TYPE ALCOHOL DEHYDROGENASE-LIKE PROTEIN C16A3.02C"/>
    <property type="match status" value="1"/>
</dbReference>
<accession>A0ABP4EUG2</accession>
<dbReference type="InterPro" id="IPR002364">
    <property type="entry name" value="Quin_OxRdtase/zeta-crystal_CS"/>
</dbReference>
<evidence type="ECO:0000313" key="2">
    <source>
        <dbReference type="EMBL" id="GAA1122987.1"/>
    </source>
</evidence>
<gene>
    <name evidence="2" type="ORF">GCM10009663_72860</name>
</gene>
<dbReference type="CDD" id="cd08267">
    <property type="entry name" value="MDR1"/>
    <property type="match status" value="1"/>
</dbReference>
<comment type="caution">
    <text evidence="2">The sequence shown here is derived from an EMBL/GenBank/DDBJ whole genome shotgun (WGS) entry which is preliminary data.</text>
</comment>
<sequence length="322" mass="34051">MKAVVQDRYGEAEVLQLREVERPRPGADEVLVRVRAAGVDPGVWHLMAGLPRPVRLASGLRTPRNPVRGMDAAGVVEEVGANVTAFRPGDEVFGVCEGSFAEYALARPGRLAPKPAGLTFEQAAALPISGCTALQALRDTGGLRAGQHVLVIGAAGGVGSFAVQVAKLLGAEVTGVCSTGKTELVRSLGADRVLDYTREEITEGGHRYDLVVDTAGNRPLALLRQVLTPRGTLVIVGGESAGGWLQGLDRQLRAMVLSPFVGQRLRTLVAQTRTADLRHLAEAAEQGRLVSVLDRGYPLEQAADAVRHVHTGHARGKVVLTV</sequence>
<dbReference type="InterPro" id="IPR036291">
    <property type="entry name" value="NAD(P)-bd_dom_sf"/>
</dbReference>
<dbReference type="Pfam" id="PF13602">
    <property type="entry name" value="ADH_zinc_N_2"/>
    <property type="match status" value="1"/>
</dbReference>